<evidence type="ECO:0000256" key="2">
    <source>
        <dbReference type="ARBA" id="ARBA00022723"/>
    </source>
</evidence>
<dbReference type="GO" id="GO:0008270">
    <property type="term" value="F:zinc ion binding"/>
    <property type="evidence" value="ECO:0007669"/>
    <property type="project" value="UniProtKB-KW"/>
</dbReference>
<evidence type="ECO:0000259" key="8">
    <source>
        <dbReference type="PROSITE" id="PS50089"/>
    </source>
</evidence>
<feature type="compositionally biased region" description="Low complexity" evidence="7">
    <location>
        <begin position="677"/>
        <end position="705"/>
    </location>
</feature>
<dbReference type="CDD" id="cd16564">
    <property type="entry name" value="RING-HC_RNF222"/>
    <property type="match status" value="1"/>
</dbReference>
<keyword evidence="5" id="KW-0862">Zinc</keyword>
<dbReference type="InterPro" id="IPR000315">
    <property type="entry name" value="Znf_B-box"/>
</dbReference>
<evidence type="ECO:0000256" key="4">
    <source>
        <dbReference type="ARBA" id="ARBA00022771"/>
    </source>
</evidence>
<dbReference type="InParanoid" id="A0A078AQD1"/>
<dbReference type="SUPFAM" id="SSF57850">
    <property type="entry name" value="RING/U-box"/>
    <property type="match status" value="1"/>
</dbReference>
<dbReference type="PANTHER" id="PTHR45632">
    <property type="entry name" value="LD33804P"/>
    <property type="match status" value="1"/>
</dbReference>
<dbReference type="SMART" id="SM00184">
    <property type="entry name" value="RING"/>
    <property type="match status" value="1"/>
</dbReference>
<dbReference type="Gene3D" id="3.30.160.60">
    <property type="entry name" value="Classic Zinc Finger"/>
    <property type="match status" value="1"/>
</dbReference>
<evidence type="ECO:0000313" key="11">
    <source>
        <dbReference type="Proteomes" id="UP000039865"/>
    </source>
</evidence>
<evidence type="ECO:0000256" key="5">
    <source>
        <dbReference type="ARBA" id="ARBA00022833"/>
    </source>
</evidence>
<dbReference type="SUPFAM" id="SSF117281">
    <property type="entry name" value="Kelch motif"/>
    <property type="match status" value="1"/>
</dbReference>
<name>A0A078AQD1_STYLE</name>
<dbReference type="InterPro" id="IPR001841">
    <property type="entry name" value="Znf_RING"/>
</dbReference>
<reference evidence="10 11" key="1">
    <citation type="submission" date="2014-06" db="EMBL/GenBank/DDBJ databases">
        <authorList>
            <person name="Swart Estienne"/>
        </authorList>
    </citation>
    <scope>NUCLEOTIDE SEQUENCE [LARGE SCALE GENOMIC DNA]</scope>
    <source>
        <strain evidence="10 11">130c</strain>
    </source>
</reference>
<evidence type="ECO:0000256" key="7">
    <source>
        <dbReference type="SAM" id="MobiDB-lite"/>
    </source>
</evidence>
<dbReference type="PROSITE" id="PS00518">
    <property type="entry name" value="ZF_RING_1"/>
    <property type="match status" value="2"/>
</dbReference>
<keyword evidence="1" id="KW-0880">Kelch repeat</keyword>
<dbReference type="InterPro" id="IPR027370">
    <property type="entry name" value="Znf-RING_euk"/>
</dbReference>
<dbReference type="InterPro" id="IPR013083">
    <property type="entry name" value="Znf_RING/FYVE/PHD"/>
</dbReference>
<dbReference type="Proteomes" id="UP000039865">
    <property type="component" value="Unassembled WGS sequence"/>
</dbReference>
<dbReference type="Gene3D" id="2.120.10.80">
    <property type="entry name" value="Kelch-type beta propeller"/>
    <property type="match status" value="1"/>
</dbReference>
<evidence type="ECO:0000259" key="9">
    <source>
        <dbReference type="PROSITE" id="PS50119"/>
    </source>
</evidence>
<feature type="domain" description="RING-type" evidence="8">
    <location>
        <begin position="3"/>
        <end position="46"/>
    </location>
</feature>
<organism evidence="10 11">
    <name type="scientific">Stylonychia lemnae</name>
    <name type="common">Ciliate</name>
    <dbReference type="NCBI Taxonomy" id="5949"/>
    <lineage>
        <taxon>Eukaryota</taxon>
        <taxon>Sar</taxon>
        <taxon>Alveolata</taxon>
        <taxon>Ciliophora</taxon>
        <taxon>Intramacronucleata</taxon>
        <taxon>Spirotrichea</taxon>
        <taxon>Stichotrichia</taxon>
        <taxon>Sporadotrichida</taxon>
        <taxon>Oxytrichidae</taxon>
        <taxon>Stylonychinae</taxon>
        <taxon>Stylonychia</taxon>
    </lineage>
</organism>
<dbReference type="SUPFAM" id="SSF57845">
    <property type="entry name" value="B-box zinc-binding domain"/>
    <property type="match status" value="1"/>
</dbReference>
<keyword evidence="11" id="KW-1185">Reference proteome</keyword>
<dbReference type="PROSITE" id="PS50089">
    <property type="entry name" value="ZF_RING_2"/>
    <property type="match status" value="1"/>
</dbReference>
<keyword evidence="3" id="KW-0677">Repeat</keyword>
<evidence type="ECO:0000256" key="3">
    <source>
        <dbReference type="ARBA" id="ARBA00022737"/>
    </source>
</evidence>
<evidence type="ECO:0000256" key="6">
    <source>
        <dbReference type="PROSITE-ProRule" id="PRU00024"/>
    </source>
</evidence>
<dbReference type="PANTHER" id="PTHR45632:SF3">
    <property type="entry name" value="KELCH-LIKE PROTEIN 32"/>
    <property type="match status" value="1"/>
</dbReference>
<gene>
    <name evidence="10" type="primary">Contig14911.g15887</name>
    <name evidence="10" type="ORF">STYLEM_12498</name>
</gene>
<dbReference type="InterPro" id="IPR006652">
    <property type="entry name" value="Kelch_1"/>
</dbReference>
<evidence type="ECO:0000256" key="1">
    <source>
        <dbReference type="ARBA" id="ARBA00022441"/>
    </source>
</evidence>
<evidence type="ECO:0000313" key="10">
    <source>
        <dbReference type="EMBL" id="CDW83452.1"/>
    </source>
</evidence>
<dbReference type="PROSITE" id="PS50119">
    <property type="entry name" value="ZF_BBOX"/>
    <property type="match status" value="1"/>
</dbReference>
<feature type="region of interest" description="Disordered" evidence="7">
    <location>
        <begin position="669"/>
        <end position="719"/>
    </location>
</feature>
<feature type="domain" description="B box-type" evidence="9">
    <location>
        <begin position="76"/>
        <end position="116"/>
    </location>
</feature>
<dbReference type="Pfam" id="PF24681">
    <property type="entry name" value="Kelch_KLHDC2_KLHL20_DRC7"/>
    <property type="match status" value="1"/>
</dbReference>
<dbReference type="InterPro" id="IPR015915">
    <property type="entry name" value="Kelch-typ_b-propeller"/>
</dbReference>
<protein>
    <submittedName>
        <fullName evidence="10">Kelch motif family protein</fullName>
    </submittedName>
</protein>
<dbReference type="OrthoDB" id="191037at2759"/>
<dbReference type="AlphaFoldDB" id="A0A078AQD1"/>
<dbReference type="EMBL" id="CCKQ01011863">
    <property type="protein sequence ID" value="CDW83452.1"/>
    <property type="molecule type" value="Genomic_DNA"/>
</dbReference>
<feature type="compositionally biased region" description="Polar residues" evidence="7">
    <location>
        <begin position="706"/>
        <end position="719"/>
    </location>
</feature>
<keyword evidence="4 6" id="KW-0863">Zinc-finger</keyword>
<dbReference type="SMART" id="SM00612">
    <property type="entry name" value="Kelch"/>
    <property type="match status" value="4"/>
</dbReference>
<keyword evidence="2" id="KW-0479">Metal-binding</keyword>
<dbReference type="Pfam" id="PF00643">
    <property type="entry name" value="zf-B_box"/>
    <property type="match status" value="1"/>
</dbReference>
<dbReference type="OMA" id="IFNTECE"/>
<dbReference type="InterPro" id="IPR017907">
    <property type="entry name" value="Znf_RING_CS"/>
</dbReference>
<accession>A0A078AQD1</accession>
<dbReference type="Gene3D" id="3.30.40.10">
    <property type="entry name" value="Zinc/RING finger domain, C3HC4 (zinc finger)"/>
    <property type="match status" value="1"/>
</dbReference>
<sequence>MECPSCYEYFDDISRVPRNLNCGHTFCEECLVKIEEQKMTFCPICRTALQKPFKAKKLPKNFIALDYAVKQQEILKKSNFCAIHNKELMRHYCITCKHLICIECIVEHSGHEFVRKEESTFILKENGENIIKSLDNLSNRTEVLLKDGFALCKDMKQRKIKDMKMIDEIFDRIAKKIMLKKAQLKKEYNEAFNLELDRVNLEQENFEKHQSLLNFNKETVQKLVTELDQFQGKKIQGTEISNKLENFKRQEEELKDQTDKLIGIKASYPSFDLNTSELDKTIRNMGSIQHRTIMMTNKKICFFGDTNKVMSFDLQTEKWSIKTLSRSNNEFLYYAAAVTLPNGDAFITGGGSSTTVYQYLTQKEELIQKRSMNQMRKEHAAVINENYVYVMGGYDGVQNIFLNCCEIYNTQTNEWKYFAPMNISKCAFSATIVNKKYIYTFGGYDGQNRLDAIERYSLTEASWELLRVKLKFPLSNCACFCPEKNKVVLFGGGFSSGFSPYVEQINVETQQWSALPIMAEGRDLRNKVVFNEDHAFAVGGLNSKAEKFNFQRKQWYPLQDYPIADNLDSWACALSFVPKEYPIGRSDSSSVSSGQNVPSSLKEEEEELRDLIEQEKVIDQEILEELERYKVDRELGASIDLIGEEVDIRFAEESVDQIGSDYVGSQISSRDTSMISASGASSQGNNGQQNPAVAGGSVGGSSNSNTAPRNRIASNFNRR</sequence>
<dbReference type="Pfam" id="PF13445">
    <property type="entry name" value="zf-RING_UBOX"/>
    <property type="match status" value="1"/>
</dbReference>
<proteinExistence type="predicted"/>